<evidence type="ECO:0000313" key="5">
    <source>
        <dbReference type="EMBL" id="CAJ1372660.1"/>
    </source>
</evidence>
<evidence type="ECO:0000256" key="1">
    <source>
        <dbReference type="ARBA" id="ARBA00022450"/>
    </source>
</evidence>
<evidence type="ECO:0000256" key="3">
    <source>
        <dbReference type="PROSITE-ProRule" id="PRU00023"/>
    </source>
</evidence>
<dbReference type="InterPro" id="IPR002110">
    <property type="entry name" value="Ankyrin_rpt"/>
</dbReference>
<dbReference type="Gene3D" id="3.40.50.12780">
    <property type="entry name" value="N-terminal domain of ligase-like"/>
    <property type="match status" value="1"/>
</dbReference>
<organism evidence="5 6">
    <name type="scientific">Effrenium voratum</name>
    <dbReference type="NCBI Taxonomy" id="2562239"/>
    <lineage>
        <taxon>Eukaryota</taxon>
        <taxon>Sar</taxon>
        <taxon>Alveolata</taxon>
        <taxon>Dinophyceae</taxon>
        <taxon>Suessiales</taxon>
        <taxon>Symbiodiniaceae</taxon>
        <taxon>Effrenium</taxon>
    </lineage>
</organism>
<dbReference type="AlphaFoldDB" id="A0AA36MLM0"/>
<dbReference type="InterPro" id="IPR042099">
    <property type="entry name" value="ANL_N_sf"/>
</dbReference>
<dbReference type="GO" id="GO:0031177">
    <property type="term" value="F:phosphopantetheine binding"/>
    <property type="evidence" value="ECO:0007669"/>
    <property type="project" value="TreeGrafter"/>
</dbReference>
<accession>A0AA36MLM0</accession>
<evidence type="ECO:0000259" key="4">
    <source>
        <dbReference type="PROSITE" id="PS50075"/>
    </source>
</evidence>
<protein>
    <recommendedName>
        <fullName evidence="4">Carrier domain-containing protein</fullName>
    </recommendedName>
</protein>
<dbReference type="InterPro" id="IPR006162">
    <property type="entry name" value="Ppantetheine_attach_site"/>
</dbReference>
<dbReference type="InterPro" id="IPR036736">
    <property type="entry name" value="ACP-like_sf"/>
</dbReference>
<reference evidence="5" key="1">
    <citation type="submission" date="2023-08" db="EMBL/GenBank/DDBJ databases">
        <authorList>
            <person name="Chen Y."/>
            <person name="Shah S."/>
            <person name="Dougan E. K."/>
            <person name="Thang M."/>
            <person name="Chan C."/>
        </authorList>
    </citation>
    <scope>NUCLEOTIDE SEQUENCE</scope>
</reference>
<keyword evidence="3" id="KW-0040">ANK repeat</keyword>
<dbReference type="PANTHER" id="PTHR45527">
    <property type="entry name" value="NONRIBOSOMAL PEPTIDE SYNTHETASE"/>
    <property type="match status" value="1"/>
</dbReference>
<dbReference type="PANTHER" id="PTHR45527:SF1">
    <property type="entry name" value="FATTY ACID SYNTHASE"/>
    <property type="match status" value="1"/>
</dbReference>
<evidence type="ECO:0000313" key="6">
    <source>
        <dbReference type="Proteomes" id="UP001178507"/>
    </source>
</evidence>
<gene>
    <name evidence="5" type="ORF">EVOR1521_LOCUS2690</name>
</gene>
<dbReference type="InterPro" id="IPR045851">
    <property type="entry name" value="AMP-bd_C_sf"/>
</dbReference>
<feature type="domain" description="Carrier" evidence="4">
    <location>
        <begin position="498"/>
        <end position="583"/>
    </location>
</feature>
<keyword evidence="2" id="KW-0597">Phosphoprotein</keyword>
<name>A0AA36MLM0_9DINO</name>
<dbReference type="PROSITE" id="PS50088">
    <property type="entry name" value="ANK_REPEAT"/>
    <property type="match status" value="2"/>
</dbReference>
<dbReference type="Gene3D" id="1.10.1200.10">
    <property type="entry name" value="ACP-like"/>
    <property type="match status" value="1"/>
</dbReference>
<dbReference type="PROSITE" id="PS00012">
    <property type="entry name" value="PHOSPHOPANTETHEINE"/>
    <property type="match status" value="1"/>
</dbReference>
<proteinExistence type="predicted"/>
<dbReference type="PROSITE" id="PS50075">
    <property type="entry name" value="CARRIER"/>
    <property type="match status" value="1"/>
</dbReference>
<dbReference type="GO" id="GO:0005737">
    <property type="term" value="C:cytoplasm"/>
    <property type="evidence" value="ECO:0007669"/>
    <property type="project" value="TreeGrafter"/>
</dbReference>
<dbReference type="InterPro" id="IPR009081">
    <property type="entry name" value="PP-bd_ACP"/>
</dbReference>
<comment type="caution">
    <text evidence="5">The sequence shown here is derived from an EMBL/GenBank/DDBJ whole genome shotgun (WGS) entry which is preliminary data.</text>
</comment>
<sequence>MEPTLLEAIFANVQQAPAAPALVYAPLSSKPQVLSYSAVWAAACGAAARLAQLAGEADGRHVGMMLAGGPTLPQLELAVLLAGLALVPLSPSEPLPRLRLQLEDCGPLLATIVDGLEGLEAGGRILVAAELLAEAASPPLTWPSRDAVSHIFFTSGSTGRPKGCCCSFGNLEAYCRAKNRAHQVDRQSVVFVGSAHTFDPSLGDFFSTWLAGACLAQAEGPLGPGLLRTRASHVQATPAHFATVEADRVYELQTVALGGELMPQPVLDTWAGRVRLLNTYGVTECTVYQAFAALAPGASRRRLGEPLETAELRLAKGKGDDPDQCVEEGSEEIGELWIFGAQVGLGYLRRPELTAERFRHDADGRRGFRSGDLAVSKASGEWHLLGRRDGMVKLRGRRVELGEVEEVAQSVAPELLASACCVLVEGLLVLYCVLQGGSRGELAACALVKTLLAERLPTHMVPARVVPVEELPLTSSGKVSRRALAQWALPPLALGASAPRTGAAEQVAAAWREVLGVSVTLRSDFLALGGDSMAALRVCQRLAMRCELDGGTFGEALPEPLLPGHLLSKPRLADYLQHLQRSVLGSHFAAPEEAAEEEEEEDEVRGDELMSRGEVLHYAAGVGATEVLRILLRPGLLPERNARSPLHAACLQGHLEAAQLLLQARACAGCQDSKGVQPLHLAAFGGAGHALELLRLLLAHRAAGASADAEKQTALHWAARGGAKTALLEELLKEGPRKGRAKGFGVDAQDAFGRSPLHWAVVNGHRSAVVALLAAGADRTLRDGAGETPLAVAERRAQCRAQDRPQDMGASVFGDIATLLGGSASTARS</sequence>
<dbReference type="SMART" id="SM00248">
    <property type="entry name" value="ANK"/>
    <property type="match status" value="5"/>
</dbReference>
<keyword evidence="6" id="KW-1185">Reference proteome</keyword>
<dbReference type="Pfam" id="PF00550">
    <property type="entry name" value="PP-binding"/>
    <property type="match status" value="1"/>
</dbReference>
<dbReference type="InterPro" id="IPR036770">
    <property type="entry name" value="Ankyrin_rpt-contain_sf"/>
</dbReference>
<dbReference type="Pfam" id="PF12796">
    <property type="entry name" value="Ank_2"/>
    <property type="match status" value="2"/>
</dbReference>
<dbReference type="PROSITE" id="PS50297">
    <property type="entry name" value="ANK_REP_REGION"/>
    <property type="match status" value="2"/>
</dbReference>
<dbReference type="GO" id="GO:0043041">
    <property type="term" value="P:amino acid activation for nonribosomal peptide biosynthetic process"/>
    <property type="evidence" value="ECO:0007669"/>
    <property type="project" value="TreeGrafter"/>
</dbReference>
<dbReference type="PROSITE" id="PS00455">
    <property type="entry name" value="AMP_BINDING"/>
    <property type="match status" value="1"/>
</dbReference>
<dbReference type="InterPro" id="IPR020845">
    <property type="entry name" value="AMP-binding_CS"/>
</dbReference>
<feature type="repeat" description="ANK" evidence="3">
    <location>
        <begin position="752"/>
        <end position="784"/>
    </location>
</feature>
<dbReference type="Gene3D" id="3.30.300.30">
    <property type="match status" value="1"/>
</dbReference>
<dbReference type="InterPro" id="IPR000873">
    <property type="entry name" value="AMP-dep_synth/lig_dom"/>
</dbReference>
<evidence type="ECO:0000256" key="2">
    <source>
        <dbReference type="ARBA" id="ARBA00022553"/>
    </source>
</evidence>
<feature type="repeat" description="ANK" evidence="3">
    <location>
        <begin position="641"/>
        <end position="673"/>
    </location>
</feature>
<dbReference type="Proteomes" id="UP001178507">
    <property type="component" value="Unassembled WGS sequence"/>
</dbReference>
<keyword evidence="1" id="KW-0596">Phosphopantetheine</keyword>
<dbReference type="SUPFAM" id="SSF48403">
    <property type="entry name" value="Ankyrin repeat"/>
    <property type="match status" value="1"/>
</dbReference>
<dbReference type="Pfam" id="PF00501">
    <property type="entry name" value="AMP-binding"/>
    <property type="match status" value="1"/>
</dbReference>
<dbReference type="SUPFAM" id="SSF56801">
    <property type="entry name" value="Acetyl-CoA synthetase-like"/>
    <property type="match status" value="1"/>
</dbReference>
<dbReference type="GO" id="GO:0044550">
    <property type="term" value="P:secondary metabolite biosynthetic process"/>
    <property type="evidence" value="ECO:0007669"/>
    <property type="project" value="TreeGrafter"/>
</dbReference>
<dbReference type="Gene3D" id="1.25.40.20">
    <property type="entry name" value="Ankyrin repeat-containing domain"/>
    <property type="match status" value="2"/>
</dbReference>
<dbReference type="EMBL" id="CAUJNA010000149">
    <property type="protein sequence ID" value="CAJ1372660.1"/>
    <property type="molecule type" value="Genomic_DNA"/>
</dbReference>